<dbReference type="RefSeq" id="WP_345393203.1">
    <property type="nucleotide sequence ID" value="NZ_BAABLA010000018.1"/>
</dbReference>
<dbReference type="EMBL" id="JBHSXX010000001">
    <property type="protein sequence ID" value="MFC6869075.1"/>
    <property type="molecule type" value="Genomic_DNA"/>
</dbReference>
<evidence type="ECO:0000256" key="1">
    <source>
        <dbReference type="SAM" id="MobiDB-lite"/>
    </source>
</evidence>
<comment type="caution">
    <text evidence="3">The sequence shown here is derived from an EMBL/GenBank/DDBJ whole genome shotgun (WGS) entry which is preliminary data.</text>
</comment>
<dbReference type="CDD" id="cd00158">
    <property type="entry name" value="RHOD"/>
    <property type="match status" value="1"/>
</dbReference>
<feature type="region of interest" description="Disordered" evidence="1">
    <location>
        <begin position="1"/>
        <end position="29"/>
    </location>
</feature>
<evidence type="ECO:0000313" key="3">
    <source>
        <dbReference type="EMBL" id="MFC6869075.1"/>
    </source>
</evidence>
<feature type="domain" description="Rhodanese" evidence="2">
    <location>
        <begin position="39"/>
        <end position="58"/>
    </location>
</feature>
<accession>A0ABW2C379</accession>
<keyword evidence="4" id="KW-1185">Reference proteome</keyword>
<evidence type="ECO:0000259" key="2">
    <source>
        <dbReference type="PROSITE" id="PS50206"/>
    </source>
</evidence>
<dbReference type="SUPFAM" id="SSF52821">
    <property type="entry name" value="Rhodanese/Cell cycle control phosphatase"/>
    <property type="match status" value="1"/>
</dbReference>
<organism evidence="3 4">
    <name type="scientific">Haloechinothrix salitolerans</name>
    <dbReference type="NCBI Taxonomy" id="926830"/>
    <lineage>
        <taxon>Bacteria</taxon>
        <taxon>Bacillati</taxon>
        <taxon>Actinomycetota</taxon>
        <taxon>Actinomycetes</taxon>
        <taxon>Pseudonocardiales</taxon>
        <taxon>Pseudonocardiaceae</taxon>
        <taxon>Haloechinothrix</taxon>
    </lineage>
</organism>
<reference evidence="4" key="1">
    <citation type="journal article" date="2019" name="Int. J. Syst. Evol. Microbiol.">
        <title>The Global Catalogue of Microorganisms (GCM) 10K type strain sequencing project: providing services to taxonomists for standard genome sequencing and annotation.</title>
        <authorList>
            <consortium name="The Broad Institute Genomics Platform"/>
            <consortium name="The Broad Institute Genome Sequencing Center for Infectious Disease"/>
            <person name="Wu L."/>
            <person name="Ma J."/>
        </authorList>
    </citation>
    <scope>NUCLEOTIDE SEQUENCE [LARGE SCALE GENOMIC DNA]</scope>
    <source>
        <strain evidence="4">KCTC 32255</strain>
    </source>
</reference>
<dbReference type="InterPro" id="IPR001763">
    <property type="entry name" value="Rhodanese-like_dom"/>
</dbReference>
<dbReference type="Gene3D" id="3.40.250.10">
    <property type="entry name" value="Rhodanese-like domain"/>
    <property type="match status" value="1"/>
</dbReference>
<dbReference type="InterPro" id="IPR036873">
    <property type="entry name" value="Rhodanese-like_dom_sf"/>
</dbReference>
<name>A0ABW2C379_9PSEU</name>
<protein>
    <submittedName>
        <fullName evidence="3">Rhodanese-like domain-containing protein</fullName>
    </submittedName>
</protein>
<dbReference type="PROSITE" id="PS50206">
    <property type="entry name" value="RHODANESE_3"/>
    <property type="match status" value="1"/>
</dbReference>
<evidence type="ECO:0000313" key="4">
    <source>
        <dbReference type="Proteomes" id="UP001596337"/>
    </source>
</evidence>
<gene>
    <name evidence="3" type="ORF">ACFQGD_18175</name>
</gene>
<sequence length="65" mass="6965">MASFAGTEPGFVHADGDEQDVGGEDSDAVTSEELLRRVKTGTVTVIDVRPREEYRAGHPTETSTS</sequence>
<dbReference type="Proteomes" id="UP001596337">
    <property type="component" value="Unassembled WGS sequence"/>
</dbReference>
<proteinExistence type="predicted"/>
<feature type="compositionally biased region" description="Acidic residues" evidence="1">
    <location>
        <begin position="17"/>
        <end position="27"/>
    </location>
</feature>